<evidence type="ECO:0000259" key="1">
    <source>
        <dbReference type="Pfam" id="PF18962"/>
    </source>
</evidence>
<dbReference type="InterPro" id="IPR013783">
    <property type="entry name" value="Ig-like_fold"/>
</dbReference>
<dbReference type="Gene3D" id="2.60.40.10">
    <property type="entry name" value="Immunoglobulins"/>
    <property type="match status" value="1"/>
</dbReference>
<dbReference type="AlphaFoldDB" id="A0A4Z0QH77"/>
<comment type="caution">
    <text evidence="2">The sequence shown here is derived from an EMBL/GenBank/DDBJ whole genome shotgun (WGS) entry which is preliminary data.</text>
</comment>
<proteinExistence type="predicted"/>
<dbReference type="Pfam" id="PF18962">
    <property type="entry name" value="Por_Secre_tail"/>
    <property type="match status" value="1"/>
</dbReference>
<protein>
    <submittedName>
        <fullName evidence="2">T9SS type A sorting domain-containing protein</fullName>
    </submittedName>
</protein>
<accession>A0A4Z0QH77</accession>
<name>A0A4Z0QH77_9BACT</name>
<dbReference type="InterPro" id="IPR026444">
    <property type="entry name" value="Secre_tail"/>
</dbReference>
<reference evidence="2 3" key="1">
    <citation type="submission" date="2019-04" db="EMBL/GenBank/DDBJ databases">
        <authorList>
            <person name="Feng G."/>
            <person name="Zhang J."/>
            <person name="Zhu H."/>
        </authorList>
    </citation>
    <scope>NUCLEOTIDE SEQUENCE [LARGE SCALE GENOMIC DNA]</scope>
    <source>
        <strain evidence="2 3">9PBR-1</strain>
    </source>
</reference>
<sequence>MRIPSPISTSTPHLSDSVAAWWSHAVILICLLLLSRATRAQSPDSEQTLLMASAASATEVTPAAMGFTYDGGSRCAGTVGTLTPAFARDAVAGQFSASPAGLSLNPATGIIDLAHSQAGAYTITNHSAAGGVNSASASTLLVLSALPTPTLTPASSTTFGRGGSVVLKASGGTPGATYQFFNNGQAIDGATADTYTATVSGSYTVLIINPGSCVAASPAVAVRVTPAASPKAKPRASTQALELVVYPNPSPGRFTVAVTGSQQPVQLTVTGARGEVIQNSTLTVVDGTCQADLSHLTPGVYILRATSANGTLTRRVVRD</sequence>
<dbReference type="OrthoDB" id="906679at2"/>
<dbReference type="RefSeq" id="WP_135393839.1">
    <property type="nucleotide sequence ID" value="NZ_SRMB01000001.1"/>
</dbReference>
<feature type="domain" description="Secretion system C-terminal sorting" evidence="1">
    <location>
        <begin position="245"/>
        <end position="316"/>
    </location>
</feature>
<dbReference type="Proteomes" id="UP000298471">
    <property type="component" value="Unassembled WGS sequence"/>
</dbReference>
<evidence type="ECO:0000313" key="3">
    <source>
        <dbReference type="Proteomes" id="UP000298471"/>
    </source>
</evidence>
<dbReference type="EMBL" id="SRMB01000001">
    <property type="protein sequence ID" value="TGE29418.1"/>
    <property type="molecule type" value="Genomic_DNA"/>
</dbReference>
<gene>
    <name evidence="2" type="ORF">E5K02_08185</name>
</gene>
<dbReference type="NCBIfam" id="TIGR04183">
    <property type="entry name" value="Por_Secre_tail"/>
    <property type="match status" value="1"/>
</dbReference>
<evidence type="ECO:0000313" key="2">
    <source>
        <dbReference type="EMBL" id="TGE29418.1"/>
    </source>
</evidence>
<keyword evidence="3" id="KW-1185">Reference proteome</keyword>
<organism evidence="2 3">
    <name type="scientific">Hymenobacter metallicola</name>
    <dbReference type="NCBI Taxonomy" id="2563114"/>
    <lineage>
        <taxon>Bacteria</taxon>
        <taxon>Pseudomonadati</taxon>
        <taxon>Bacteroidota</taxon>
        <taxon>Cytophagia</taxon>
        <taxon>Cytophagales</taxon>
        <taxon>Hymenobacteraceae</taxon>
        <taxon>Hymenobacter</taxon>
    </lineage>
</organism>